<dbReference type="Pfam" id="PF00512">
    <property type="entry name" value="HisKA"/>
    <property type="match status" value="1"/>
</dbReference>
<gene>
    <name evidence="10" type="ORF">ABNN70_12020</name>
</gene>
<dbReference type="SUPFAM" id="SSF47384">
    <property type="entry name" value="Homodimeric domain of signal transducing histidine kinase"/>
    <property type="match status" value="1"/>
</dbReference>
<dbReference type="Pfam" id="PF02518">
    <property type="entry name" value="HATPase_c"/>
    <property type="match status" value="1"/>
</dbReference>
<dbReference type="AlphaFoldDB" id="A0AAU8IDG9"/>
<keyword evidence="7 10" id="KW-0067">ATP-binding</keyword>
<reference evidence="10" key="1">
    <citation type="submission" date="2024-06" db="EMBL/GenBank/DDBJ databases">
        <authorList>
            <person name="Fan A."/>
            <person name="Zhang F.Y."/>
            <person name="Zhang L."/>
        </authorList>
    </citation>
    <scope>NUCLEOTIDE SEQUENCE</scope>
    <source>
        <strain evidence="10">Y61</strain>
    </source>
</reference>
<dbReference type="InterPro" id="IPR036097">
    <property type="entry name" value="HisK_dim/P_sf"/>
</dbReference>
<protein>
    <recommendedName>
        <fullName evidence="2">histidine kinase</fullName>
        <ecNumber evidence="2">2.7.13.3</ecNumber>
    </recommendedName>
</protein>
<dbReference type="InterPro" id="IPR003594">
    <property type="entry name" value="HATPase_dom"/>
</dbReference>
<dbReference type="CDD" id="cd00082">
    <property type="entry name" value="HisKA"/>
    <property type="match status" value="1"/>
</dbReference>
<comment type="catalytic activity">
    <reaction evidence="1">
        <text>ATP + protein L-histidine = ADP + protein N-phospho-L-histidine.</text>
        <dbReference type="EC" id="2.7.13.3"/>
    </reaction>
</comment>
<evidence type="ECO:0000256" key="7">
    <source>
        <dbReference type="ARBA" id="ARBA00022840"/>
    </source>
</evidence>
<evidence type="ECO:0000256" key="1">
    <source>
        <dbReference type="ARBA" id="ARBA00000085"/>
    </source>
</evidence>
<dbReference type="SUPFAM" id="SSF55874">
    <property type="entry name" value="ATPase domain of HSP90 chaperone/DNA topoisomerase II/histidine kinase"/>
    <property type="match status" value="1"/>
</dbReference>
<evidence type="ECO:0000256" key="6">
    <source>
        <dbReference type="ARBA" id="ARBA00022777"/>
    </source>
</evidence>
<organism evidence="10">
    <name type="scientific">Sporolactobacillus sp. Y61</name>
    <dbReference type="NCBI Taxonomy" id="3160863"/>
    <lineage>
        <taxon>Bacteria</taxon>
        <taxon>Bacillati</taxon>
        <taxon>Bacillota</taxon>
        <taxon>Bacilli</taxon>
        <taxon>Bacillales</taxon>
        <taxon>Sporolactobacillaceae</taxon>
        <taxon>Sporolactobacillus</taxon>
    </lineage>
</organism>
<dbReference type="EC" id="2.7.13.3" evidence="2"/>
<keyword evidence="8" id="KW-0902">Two-component regulatory system</keyword>
<dbReference type="InterPro" id="IPR003661">
    <property type="entry name" value="HisK_dim/P_dom"/>
</dbReference>
<proteinExistence type="predicted"/>
<keyword evidence="3" id="KW-0597">Phosphoprotein</keyword>
<dbReference type="SMART" id="SM00388">
    <property type="entry name" value="HisKA"/>
    <property type="match status" value="1"/>
</dbReference>
<dbReference type="GO" id="GO:0000155">
    <property type="term" value="F:phosphorelay sensor kinase activity"/>
    <property type="evidence" value="ECO:0007669"/>
    <property type="project" value="InterPro"/>
</dbReference>
<feature type="domain" description="Histidine kinase" evidence="9">
    <location>
        <begin position="149"/>
        <end position="353"/>
    </location>
</feature>
<evidence type="ECO:0000313" key="10">
    <source>
        <dbReference type="EMBL" id="XCJ16389.1"/>
    </source>
</evidence>
<dbReference type="SMART" id="SM00387">
    <property type="entry name" value="HATPase_c"/>
    <property type="match status" value="1"/>
</dbReference>
<evidence type="ECO:0000256" key="2">
    <source>
        <dbReference type="ARBA" id="ARBA00012438"/>
    </source>
</evidence>
<name>A0AAU8IDG9_9BACL</name>
<dbReference type="RefSeq" id="WP_353947922.1">
    <property type="nucleotide sequence ID" value="NZ_CP159510.1"/>
</dbReference>
<dbReference type="Gene3D" id="3.30.450.20">
    <property type="entry name" value="PAS domain"/>
    <property type="match status" value="1"/>
</dbReference>
<dbReference type="GO" id="GO:0005524">
    <property type="term" value="F:ATP binding"/>
    <property type="evidence" value="ECO:0007669"/>
    <property type="project" value="UniProtKB-KW"/>
</dbReference>
<dbReference type="Gene3D" id="1.10.287.130">
    <property type="match status" value="1"/>
</dbReference>
<keyword evidence="6" id="KW-0418">Kinase</keyword>
<evidence type="ECO:0000256" key="8">
    <source>
        <dbReference type="ARBA" id="ARBA00023012"/>
    </source>
</evidence>
<dbReference type="InterPro" id="IPR036890">
    <property type="entry name" value="HATPase_C_sf"/>
</dbReference>
<sequence>MNDRAGLTDTACAYREILDHTNDAIIILQGEHTVWANKPARKYFAATEWTEAKEIFLPHFLKKQDLMKLQNIIHHVISYGQKESVATIRLPVIIPDGTVIQSEIHIHPFTFHHTPLVQLTIRDIGDIKNAELNLMQSEKLSVIGELSAGILHEIRNPLTSIKGFLQLMQKDPVPDKNYIEIILNEVNHIENIATGLLNFTKPQPEHFVKLELGSILKNTLFLFETHAVRKHISFDVIGDGDAHLILGDKTQMKQVFINLIKNAIDAIDDDGKISISLISADSREIIKISDSGKGMPSTIITKLGKSFFTTKVSGTGLGLMVTFKIINNHNGKVSIESKENRGTTFTLTFPCYSVARP</sequence>
<keyword evidence="5" id="KW-0547">Nucleotide-binding</keyword>
<dbReference type="PRINTS" id="PR00344">
    <property type="entry name" value="BCTRLSENSOR"/>
</dbReference>
<evidence type="ECO:0000256" key="3">
    <source>
        <dbReference type="ARBA" id="ARBA00022553"/>
    </source>
</evidence>
<dbReference type="PANTHER" id="PTHR43065:SF46">
    <property type="entry name" value="C4-DICARBOXYLATE TRANSPORT SENSOR PROTEIN DCTB"/>
    <property type="match status" value="1"/>
</dbReference>
<dbReference type="CDD" id="cd00075">
    <property type="entry name" value="HATPase"/>
    <property type="match status" value="1"/>
</dbReference>
<dbReference type="InterPro" id="IPR005467">
    <property type="entry name" value="His_kinase_dom"/>
</dbReference>
<evidence type="ECO:0000259" key="9">
    <source>
        <dbReference type="PROSITE" id="PS50109"/>
    </source>
</evidence>
<dbReference type="Gene3D" id="3.30.565.10">
    <property type="entry name" value="Histidine kinase-like ATPase, C-terminal domain"/>
    <property type="match status" value="1"/>
</dbReference>
<dbReference type="PANTHER" id="PTHR43065">
    <property type="entry name" value="SENSOR HISTIDINE KINASE"/>
    <property type="match status" value="1"/>
</dbReference>
<dbReference type="PROSITE" id="PS50109">
    <property type="entry name" value="HIS_KIN"/>
    <property type="match status" value="1"/>
</dbReference>
<keyword evidence="4" id="KW-0808">Transferase</keyword>
<evidence type="ECO:0000256" key="5">
    <source>
        <dbReference type="ARBA" id="ARBA00022741"/>
    </source>
</evidence>
<evidence type="ECO:0000256" key="4">
    <source>
        <dbReference type="ARBA" id="ARBA00022679"/>
    </source>
</evidence>
<dbReference type="InterPro" id="IPR004358">
    <property type="entry name" value="Sig_transdc_His_kin-like_C"/>
</dbReference>
<dbReference type="EMBL" id="CP159510">
    <property type="protein sequence ID" value="XCJ16389.1"/>
    <property type="molecule type" value="Genomic_DNA"/>
</dbReference>
<accession>A0AAU8IDG9</accession>